<dbReference type="InterPro" id="IPR019533">
    <property type="entry name" value="Peptidase_S26"/>
</dbReference>
<evidence type="ECO:0000313" key="9">
    <source>
        <dbReference type="Proteomes" id="UP000063964"/>
    </source>
</evidence>
<dbReference type="SUPFAM" id="SSF51306">
    <property type="entry name" value="LexA/Signal peptidase"/>
    <property type="match status" value="1"/>
</dbReference>
<comment type="similarity">
    <text evidence="2">Belongs to the peptidase S26C family.</text>
</comment>
<dbReference type="RefSeq" id="WP_066606779.1">
    <property type="nucleotide sequence ID" value="NZ_CP014230.1"/>
</dbReference>
<reference evidence="9" key="1">
    <citation type="submission" date="2016-02" db="EMBL/GenBank/DDBJ databases">
        <authorList>
            <person name="Holder M.E."/>
            <person name="Ajami N.J."/>
            <person name="Petrosino J.F."/>
        </authorList>
    </citation>
    <scope>NUCLEOTIDE SEQUENCE [LARGE SCALE GENOMIC DNA]</scope>
    <source>
        <strain evidence="9">DSM 12838</strain>
    </source>
</reference>
<accession>A0A109W6B8</accession>
<protein>
    <recommendedName>
        <fullName evidence="7">Peptidase S26 domain-containing protein</fullName>
    </recommendedName>
</protein>
<keyword evidence="5" id="KW-0184">Conjugation</keyword>
<evidence type="ECO:0000256" key="5">
    <source>
        <dbReference type="ARBA" id="ARBA00022971"/>
    </source>
</evidence>
<name>A0A109W6B8_9BACT</name>
<keyword evidence="3 6" id="KW-0732">Signal</keyword>
<dbReference type="OrthoDB" id="5360818at2"/>
<organism evidence="8 9">
    <name type="scientific">Desulfomicrobium orale DSM 12838</name>
    <dbReference type="NCBI Taxonomy" id="888061"/>
    <lineage>
        <taxon>Bacteria</taxon>
        <taxon>Pseudomonadati</taxon>
        <taxon>Thermodesulfobacteriota</taxon>
        <taxon>Desulfovibrionia</taxon>
        <taxon>Desulfovibrionales</taxon>
        <taxon>Desulfomicrobiaceae</taxon>
        <taxon>Desulfomicrobium</taxon>
    </lineage>
</organism>
<sequence length="184" mass="19941">MRRIVFGVAGCLLFLALAQSAIVINTSPSFPEGLYLKTYRTPRKGDLVLVCPPGKKIFRSVRERGWLAPGLCESGTEMIIKRIAAGGGDQIEISAEAVSVNGQTLPQSRRIFNLPGMISVPTRCVLKTGEVLLMSPHPRSFDGRYFGALEIGCVKTTLTTLFLWSEDDHGDTEGAVYADSGNAH</sequence>
<evidence type="ECO:0000256" key="2">
    <source>
        <dbReference type="ARBA" id="ARBA00005849"/>
    </source>
</evidence>
<dbReference type="GO" id="GO:0042597">
    <property type="term" value="C:periplasmic space"/>
    <property type="evidence" value="ECO:0007669"/>
    <property type="project" value="UniProtKB-SubCell"/>
</dbReference>
<evidence type="ECO:0000256" key="4">
    <source>
        <dbReference type="ARBA" id="ARBA00022764"/>
    </source>
</evidence>
<keyword evidence="9" id="KW-1185">Reference proteome</keyword>
<dbReference type="STRING" id="888061.AXF15_09910"/>
<dbReference type="GO" id="GO:0006465">
    <property type="term" value="P:signal peptide processing"/>
    <property type="evidence" value="ECO:0007669"/>
    <property type="project" value="InterPro"/>
</dbReference>
<dbReference type="NCBIfam" id="TIGR02771">
    <property type="entry name" value="TraF_Ti"/>
    <property type="match status" value="1"/>
</dbReference>
<evidence type="ECO:0000256" key="1">
    <source>
        <dbReference type="ARBA" id="ARBA00004418"/>
    </source>
</evidence>
<feature type="domain" description="Peptidase S26" evidence="7">
    <location>
        <begin position="12"/>
        <end position="151"/>
    </location>
</feature>
<evidence type="ECO:0000259" key="7">
    <source>
        <dbReference type="Pfam" id="PF10502"/>
    </source>
</evidence>
<comment type="subcellular location">
    <subcellularLocation>
        <location evidence="1">Periplasm</location>
    </subcellularLocation>
</comment>
<gene>
    <name evidence="8" type="ORF">AXF15_09910</name>
</gene>
<feature type="signal peptide" evidence="6">
    <location>
        <begin position="1"/>
        <end position="21"/>
    </location>
</feature>
<dbReference type="Gene3D" id="2.10.109.10">
    <property type="entry name" value="Umud Fragment, subunit A"/>
    <property type="match status" value="1"/>
</dbReference>
<dbReference type="InterPro" id="IPR014139">
    <property type="entry name" value="Peptidase_S26C_TraF"/>
</dbReference>
<keyword evidence="4" id="KW-0574">Periplasm</keyword>
<dbReference type="GO" id="GO:0004252">
    <property type="term" value="F:serine-type endopeptidase activity"/>
    <property type="evidence" value="ECO:0007669"/>
    <property type="project" value="InterPro"/>
</dbReference>
<dbReference type="Pfam" id="PF10502">
    <property type="entry name" value="Peptidase_S26"/>
    <property type="match status" value="1"/>
</dbReference>
<dbReference type="InterPro" id="IPR036286">
    <property type="entry name" value="LexA/Signal_pep-like_sf"/>
</dbReference>
<feature type="chain" id="PRO_5007141345" description="Peptidase S26 domain-containing protein" evidence="6">
    <location>
        <begin position="22"/>
        <end position="184"/>
    </location>
</feature>
<proteinExistence type="inferred from homology"/>
<evidence type="ECO:0000313" key="8">
    <source>
        <dbReference type="EMBL" id="AMD93381.1"/>
    </source>
</evidence>
<dbReference type="AlphaFoldDB" id="A0A109W6B8"/>
<dbReference type="Proteomes" id="UP000063964">
    <property type="component" value="Chromosome"/>
</dbReference>
<dbReference type="EMBL" id="CP014230">
    <property type="protein sequence ID" value="AMD93381.1"/>
    <property type="molecule type" value="Genomic_DNA"/>
</dbReference>
<dbReference type="KEGG" id="doa:AXF15_09910"/>
<evidence type="ECO:0000256" key="6">
    <source>
        <dbReference type="SAM" id="SignalP"/>
    </source>
</evidence>
<evidence type="ECO:0000256" key="3">
    <source>
        <dbReference type="ARBA" id="ARBA00022729"/>
    </source>
</evidence>